<evidence type="ECO:0000313" key="1">
    <source>
        <dbReference type="EMBL" id="MBQ0934630.1"/>
    </source>
</evidence>
<name>A0ABS5DU16_9BURK</name>
<dbReference type="RefSeq" id="WP_380296058.1">
    <property type="nucleotide sequence ID" value="NZ_JBHUKC010000001.1"/>
</dbReference>
<organism evidence="1 2">
    <name type="scientific">Ideonella paludis</name>
    <dbReference type="NCBI Taxonomy" id="1233411"/>
    <lineage>
        <taxon>Bacteria</taxon>
        <taxon>Pseudomonadati</taxon>
        <taxon>Pseudomonadota</taxon>
        <taxon>Betaproteobacteria</taxon>
        <taxon>Burkholderiales</taxon>
        <taxon>Sphaerotilaceae</taxon>
        <taxon>Ideonella</taxon>
    </lineage>
</organism>
<proteinExistence type="predicted"/>
<accession>A0ABS5DU16</accession>
<dbReference type="Proteomes" id="UP000672097">
    <property type="component" value="Unassembled WGS sequence"/>
</dbReference>
<gene>
    <name evidence="1" type="ORF">KAK11_04740</name>
</gene>
<evidence type="ECO:0000313" key="2">
    <source>
        <dbReference type="Proteomes" id="UP000672097"/>
    </source>
</evidence>
<sequence>MALIIVAATAGAISNAQREKAPPDPAETARNAVIGANQNAAIRAAQLLKASMKDPSSFELKSLVVKDDGSSCYTIRAKNAFNASIESAAVLIPGKTPQLLLEERDSNRFVKAWNERCTKAGGEDITGLAARLISR</sequence>
<dbReference type="EMBL" id="JAGQDG010000002">
    <property type="protein sequence ID" value="MBQ0934630.1"/>
    <property type="molecule type" value="Genomic_DNA"/>
</dbReference>
<comment type="caution">
    <text evidence="1">The sequence shown here is derived from an EMBL/GenBank/DDBJ whole genome shotgun (WGS) entry which is preliminary data.</text>
</comment>
<reference evidence="1 2" key="1">
    <citation type="submission" date="2021-04" db="EMBL/GenBank/DDBJ databases">
        <title>The genome sequence of type strain Ideonella paludis KCTC 32238.</title>
        <authorList>
            <person name="Liu Y."/>
        </authorList>
    </citation>
    <scope>NUCLEOTIDE SEQUENCE [LARGE SCALE GENOMIC DNA]</scope>
    <source>
        <strain evidence="1 2">KCTC 32238</strain>
    </source>
</reference>
<keyword evidence="2" id="KW-1185">Reference proteome</keyword>
<protein>
    <submittedName>
        <fullName evidence="1">Uncharacterized protein</fullName>
    </submittedName>
</protein>